<dbReference type="RefSeq" id="WP_014203946.1">
    <property type="nucleotide sequence ID" value="NC_016601.1"/>
</dbReference>
<name>F2L784_PSEUX</name>
<protein>
    <recommendedName>
        <fullName evidence="1">DUF6879 domain-containing protein</fullName>
    </recommendedName>
</protein>
<dbReference type="EMBL" id="CP002597">
    <property type="protein sequence ID" value="AEA29057.1"/>
    <property type="molecule type" value="Genomic_DNA"/>
</dbReference>
<evidence type="ECO:0000259" key="1">
    <source>
        <dbReference type="Pfam" id="PF21806"/>
    </source>
</evidence>
<gene>
    <name evidence="2" type="ORF">Psed_7000</name>
</gene>
<geneLocation type="plasmid" evidence="2">
    <name>pPSED02</name>
</geneLocation>
<accession>F2L784</accession>
<dbReference type="InterPro" id="IPR049244">
    <property type="entry name" value="DUF6879"/>
</dbReference>
<sequence length="189" mass="21642">MTPEDLSELYRTFERTAFRLECRDTYSIPGEDPDFDDFLAGRPVAPRTVDNDEWLANIATQVAAGKHFGRVRLLGRPVTDYTRFELASYPENIAAGEQVWILDRQRLEAGNDAWTHQDFWLFDDRIAVLQHYDDAGRFLGVEQARDASPYVAIKRRALALAVAFEDFQLVPAPRQGWHDQQSRVGALDQ</sequence>
<evidence type="ECO:0000313" key="2">
    <source>
        <dbReference type="EMBL" id="AEA29057.1"/>
    </source>
</evidence>
<reference evidence="2" key="1">
    <citation type="journal article" date="2011" name="J. Bacteriol.">
        <title>Genome sequence of the 1,4-dioxane-degrading Pseudonocardia dioxanivorans strain CB1190.</title>
        <authorList>
            <person name="Sales C.M."/>
            <person name="Mahendra S."/>
            <person name="Grostern A."/>
            <person name="Parales R.E."/>
            <person name="Goodwin L.A."/>
            <person name="Woyke T."/>
            <person name="Nolan M."/>
            <person name="Lapidus A."/>
            <person name="Chertkov O."/>
            <person name="Ovchinnikova G."/>
            <person name="Sczyrba A."/>
            <person name="Alvarez-Cohen L."/>
        </authorList>
    </citation>
    <scope>NUCLEOTIDE SEQUENCE</scope>
    <source>
        <strain evidence="2">CB1190</strain>
        <plasmid evidence="2">pPSED02</plasmid>
    </source>
</reference>
<organism evidence="2">
    <name type="scientific">Pseudonocardia dioxanivorans (strain ATCC 55486 / DSM 44775 / JCM 13855 / CB1190)</name>
    <dbReference type="NCBI Taxonomy" id="675635"/>
    <lineage>
        <taxon>Bacteria</taxon>
        <taxon>Bacillati</taxon>
        <taxon>Actinomycetota</taxon>
        <taxon>Actinomycetes</taxon>
        <taxon>Pseudonocardiales</taxon>
        <taxon>Pseudonocardiaceae</taxon>
        <taxon>Pseudonocardia</taxon>
    </lineage>
</organism>
<proteinExistence type="predicted"/>
<feature type="domain" description="DUF6879" evidence="1">
    <location>
        <begin position="4"/>
        <end position="167"/>
    </location>
</feature>
<keyword evidence="2" id="KW-0614">Plasmid</keyword>
<dbReference type="AlphaFoldDB" id="F2L784"/>
<dbReference type="Pfam" id="PF21806">
    <property type="entry name" value="DUF6879"/>
    <property type="match status" value="1"/>
</dbReference>